<feature type="domain" description="Peptidase S9A N-terminal" evidence="10">
    <location>
        <begin position="52"/>
        <end position="480"/>
    </location>
</feature>
<keyword evidence="6 7" id="KW-0720">Serine protease</keyword>
<dbReference type="InterPro" id="IPR002470">
    <property type="entry name" value="Peptidase_S9A"/>
</dbReference>
<evidence type="ECO:0000256" key="8">
    <source>
        <dbReference type="SAM" id="SignalP"/>
    </source>
</evidence>
<dbReference type="Pfam" id="PF02897">
    <property type="entry name" value="Peptidase_S9_N"/>
    <property type="match status" value="1"/>
</dbReference>
<sequence length="775" mass="86425">MTSIIFHIVLLAIFAYLTVTANPTWNPSTNPYPKVHTVDKTYTYRSAKQGGNVTIPDPYNWLEADLHKDADVIKFIDEQKNLTETYLEKCTEKDAIKASLTSAFNFDDYDNFFFVDGIAAPYYTYSLTRANENRPTWYVCTPEELEIARQNNMATPPGKKFLVEELLSQNGTSNMKDWMNSPDGKYFAYLVSESNSDMATWYIRTIDNPLVNATTFPPGGEGALPDVIPFCQGSFKWSLDSSGFFYVQTADSDAGANTESGSSVRYHRMGVPYENDTTIVHPDPIASDGRNNNWLLMLSKDGTWLILVGVRDVLRYSKVYATFLPGQTLSDNMKWISVAPSYDFKLSPINVVNDWLYFSTNRDALDGKIAKAKLDWSKARQVSDVNTLKDSIDFVDVVPMQPSIMLYTQVALSDQFAIIVHIVKGRYKVQVLELETGRIVHTAIPDSSSQVTSITTALKGKSVNLGLSGTLSPRTVYDVRWNGTAFEDVLFTVQKINGVDPKDYITEEVLATSKDGTKVPYSIVYKKGTQKDGKCTAWLHTYGSYGVVEKFYFDETYFSWFTSYECTIFVWSSVRGGGDEGAEWHIAGQRQNKTKTIEDVVAIGQDLVLRKIVAPGQIVLEGISAGGMAVAAAANKAPQGTFGVVLPKRAVLDFFLRRRSTGGSLQIGEFGDVYDPTDFDTIIQWSPLQNINKTLDYPAMMLIPADSDDRVVPAHSFKYLAQIQALRPNNSNPLLMHLVRFAGHSTAGLSAQNRADEGLHQLCLISLTLQQKRIN</sequence>
<evidence type="ECO:0000259" key="10">
    <source>
        <dbReference type="Pfam" id="PF02897"/>
    </source>
</evidence>
<dbReference type="SUPFAM" id="SSF50993">
    <property type="entry name" value="Peptidase/esterase 'gauge' domain"/>
    <property type="match status" value="1"/>
</dbReference>
<dbReference type="Proteomes" id="UP000245771">
    <property type="component" value="Unassembled WGS sequence"/>
</dbReference>
<feature type="chain" id="PRO_5016301429" description="Prolyl endopeptidase" evidence="8">
    <location>
        <begin position="22"/>
        <end position="775"/>
    </location>
</feature>
<organism evidence="11 12">
    <name type="scientific">Meira miltonrushii</name>
    <dbReference type="NCBI Taxonomy" id="1280837"/>
    <lineage>
        <taxon>Eukaryota</taxon>
        <taxon>Fungi</taxon>
        <taxon>Dikarya</taxon>
        <taxon>Basidiomycota</taxon>
        <taxon>Ustilaginomycotina</taxon>
        <taxon>Exobasidiomycetes</taxon>
        <taxon>Exobasidiales</taxon>
        <taxon>Brachybasidiaceae</taxon>
        <taxon>Meira</taxon>
    </lineage>
</organism>
<comment type="subunit">
    <text evidence="3">Monomer.</text>
</comment>
<evidence type="ECO:0000256" key="6">
    <source>
        <dbReference type="ARBA" id="ARBA00022825"/>
    </source>
</evidence>
<dbReference type="AlphaFoldDB" id="A0A316VK21"/>
<dbReference type="PANTHER" id="PTHR42881">
    <property type="entry name" value="PROLYL ENDOPEPTIDASE"/>
    <property type="match status" value="1"/>
</dbReference>
<evidence type="ECO:0000256" key="1">
    <source>
        <dbReference type="ARBA" id="ARBA00001070"/>
    </source>
</evidence>
<name>A0A316VK21_9BASI</name>
<keyword evidence="12" id="KW-1185">Reference proteome</keyword>
<protein>
    <recommendedName>
        <fullName evidence="7">Prolyl endopeptidase</fullName>
        <ecNumber evidence="7">3.4.21.-</ecNumber>
    </recommendedName>
</protein>
<dbReference type="InterPro" id="IPR023302">
    <property type="entry name" value="Pept_S9A_N"/>
</dbReference>
<dbReference type="InterPro" id="IPR051167">
    <property type="entry name" value="Prolyl_oligopep/macrocyclase"/>
</dbReference>
<evidence type="ECO:0000256" key="4">
    <source>
        <dbReference type="ARBA" id="ARBA00022670"/>
    </source>
</evidence>
<dbReference type="GeneID" id="37023561"/>
<dbReference type="PRINTS" id="PR00862">
    <property type="entry name" value="PROLIGOPTASE"/>
</dbReference>
<comment type="catalytic activity">
    <reaction evidence="1">
        <text>Hydrolysis of Pro-|-Xaa &gt;&gt; Ala-|-Xaa in oligopeptides.</text>
        <dbReference type="EC" id="3.4.21.26"/>
    </reaction>
</comment>
<feature type="signal peptide" evidence="8">
    <location>
        <begin position="1"/>
        <end position="21"/>
    </location>
</feature>
<dbReference type="GO" id="GO:0006508">
    <property type="term" value="P:proteolysis"/>
    <property type="evidence" value="ECO:0007669"/>
    <property type="project" value="UniProtKB-KW"/>
</dbReference>
<dbReference type="InParanoid" id="A0A316VK21"/>
<dbReference type="EMBL" id="KZ819603">
    <property type="protein sequence ID" value="PWN36371.1"/>
    <property type="molecule type" value="Genomic_DNA"/>
</dbReference>
<comment type="similarity">
    <text evidence="2 7">Belongs to the peptidase S9A family.</text>
</comment>
<keyword evidence="8" id="KW-0732">Signal</keyword>
<proteinExistence type="inferred from homology"/>
<evidence type="ECO:0000256" key="5">
    <source>
        <dbReference type="ARBA" id="ARBA00022801"/>
    </source>
</evidence>
<evidence type="ECO:0000256" key="7">
    <source>
        <dbReference type="RuleBase" id="RU368024"/>
    </source>
</evidence>
<accession>A0A316VK21</accession>
<dbReference type="RefSeq" id="XP_025356673.1">
    <property type="nucleotide sequence ID" value="XM_025501780.1"/>
</dbReference>
<dbReference type="Gene3D" id="2.130.10.120">
    <property type="entry name" value="Prolyl oligopeptidase, N-terminal domain"/>
    <property type="match status" value="1"/>
</dbReference>
<dbReference type="EC" id="3.4.21.-" evidence="7"/>
<evidence type="ECO:0000313" key="12">
    <source>
        <dbReference type="Proteomes" id="UP000245771"/>
    </source>
</evidence>
<dbReference type="Gene3D" id="3.40.50.1820">
    <property type="entry name" value="alpha/beta hydrolase"/>
    <property type="match status" value="1"/>
</dbReference>
<dbReference type="Pfam" id="PF00326">
    <property type="entry name" value="Peptidase_S9"/>
    <property type="match status" value="1"/>
</dbReference>
<evidence type="ECO:0000259" key="9">
    <source>
        <dbReference type="Pfam" id="PF00326"/>
    </source>
</evidence>
<reference evidence="11 12" key="1">
    <citation type="journal article" date="2018" name="Mol. Biol. Evol.">
        <title>Broad Genomic Sampling Reveals a Smut Pathogenic Ancestry of the Fungal Clade Ustilaginomycotina.</title>
        <authorList>
            <person name="Kijpornyongpan T."/>
            <person name="Mondo S.J."/>
            <person name="Barry K."/>
            <person name="Sandor L."/>
            <person name="Lee J."/>
            <person name="Lipzen A."/>
            <person name="Pangilinan J."/>
            <person name="LaButti K."/>
            <person name="Hainaut M."/>
            <person name="Henrissat B."/>
            <person name="Grigoriev I.V."/>
            <person name="Spatafora J.W."/>
            <person name="Aime M.C."/>
        </authorList>
    </citation>
    <scope>NUCLEOTIDE SEQUENCE [LARGE SCALE GENOMIC DNA]</scope>
    <source>
        <strain evidence="11 12">MCA 3882</strain>
    </source>
</reference>
<evidence type="ECO:0000256" key="2">
    <source>
        <dbReference type="ARBA" id="ARBA00005228"/>
    </source>
</evidence>
<dbReference type="InterPro" id="IPR001375">
    <property type="entry name" value="Peptidase_S9_cat"/>
</dbReference>
<dbReference type="GO" id="GO:0004252">
    <property type="term" value="F:serine-type endopeptidase activity"/>
    <property type="evidence" value="ECO:0007669"/>
    <property type="project" value="UniProtKB-UniRule"/>
</dbReference>
<dbReference type="GO" id="GO:0070012">
    <property type="term" value="F:oligopeptidase activity"/>
    <property type="evidence" value="ECO:0007669"/>
    <property type="project" value="TreeGrafter"/>
</dbReference>
<dbReference type="SUPFAM" id="SSF53474">
    <property type="entry name" value="alpha/beta-Hydrolases"/>
    <property type="match status" value="1"/>
</dbReference>
<dbReference type="InterPro" id="IPR029058">
    <property type="entry name" value="AB_hydrolase_fold"/>
</dbReference>
<evidence type="ECO:0000313" key="11">
    <source>
        <dbReference type="EMBL" id="PWN36371.1"/>
    </source>
</evidence>
<keyword evidence="4 7" id="KW-0645">Protease</keyword>
<dbReference type="PANTHER" id="PTHR42881:SF2">
    <property type="entry name" value="PROLYL ENDOPEPTIDASE"/>
    <property type="match status" value="1"/>
</dbReference>
<evidence type="ECO:0000256" key="3">
    <source>
        <dbReference type="ARBA" id="ARBA00011245"/>
    </source>
</evidence>
<feature type="domain" description="Peptidase S9 prolyl oligopeptidase catalytic" evidence="9">
    <location>
        <begin position="567"/>
        <end position="752"/>
    </location>
</feature>
<keyword evidence="5 7" id="KW-0378">Hydrolase</keyword>
<gene>
    <name evidence="11" type="ORF">FA14DRAFT_190262</name>
</gene>
<dbReference type="OrthoDB" id="248387at2759"/>
<dbReference type="GO" id="GO:0005829">
    <property type="term" value="C:cytosol"/>
    <property type="evidence" value="ECO:0007669"/>
    <property type="project" value="TreeGrafter"/>
</dbReference>